<accession>A0A4R1HH07</accession>
<organism evidence="1 2">
    <name type="scientific">Pseudonocardia endophytica</name>
    <dbReference type="NCBI Taxonomy" id="401976"/>
    <lineage>
        <taxon>Bacteria</taxon>
        <taxon>Bacillati</taxon>
        <taxon>Actinomycetota</taxon>
        <taxon>Actinomycetes</taxon>
        <taxon>Pseudonocardiales</taxon>
        <taxon>Pseudonocardiaceae</taxon>
        <taxon>Pseudonocardia</taxon>
    </lineage>
</organism>
<keyword evidence="2" id="KW-1185">Reference proteome</keyword>
<reference evidence="1 2" key="1">
    <citation type="submission" date="2019-03" db="EMBL/GenBank/DDBJ databases">
        <title>Sequencing the genomes of 1000 actinobacteria strains.</title>
        <authorList>
            <person name="Klenk H.-P."/>
        </authorList>
    </citation>
    <scope>NUCLEOTIDE SEQUENCE [LARGE SCALE GENOMIC DNA]</scope>
    <source>
        <strain evidence="1 2">DSM 44969</strain>
    </source>
</reference>
<dbReference type="Proteomes" id="UP000295560">
    <property type="component" value="Unassembled WGS sequence"/>
</dbReference>
<proteinExistence type="predicted"/>
<dbReference type="EMBL" id="SMFZ01000002">
    <property type="protein sequence ID" value="TCK20141.1"/>
    <property type="molecule type" value="Genomic_DNA"/>
</dbReference>
<name>A0A4R1HH07_PSEEN</name>
<comment type="caution">
    <text evidence="1">The sequence shown here is derived from an EMBL/GenBank/DDBJ whole genome shotgun (WGS) entry which is preliminary data.</text>
</comment>
<evidence type="ECO:0000313" key="1">
    <source>
        <dbReference type="EMBL" id="TCK20141.1"/>
    </source>
</evidence>
<protein>
    <submittedName>
        <fullName evidence="1">Uncharacterized protein</fullName>
    </submittedName>
</protein>
<dbReference type="AlphaFoldDB" id="A0A4R1HH07"/>
<gene>
    <name evidence="1" type="ORF">EV378_4090</name>
</gene>
<sequence length="220" mass="24725">MVERSSAGASDLSTDAFVVTDRIRLAVDYRPLDEALAHRMARALIWEPLTGMTIEQEYDGLLEALASDHRLSTWTGDPRAEGTPIPEARFRDYLRAIVRNLDAMRPWPRPLIRVLPVEIYERSYASSRTIARLLVDVLDVQSRIHRALLPVDLADGSQYCASVVELRSGREIAFVGDWFPDDGNDFVAVQTRDPDVPAAEIVAELTSDSTFDPEECQILR</sequence>
<evidence type="ECO:0000313" key="2">
    <source>
        <dbReference type="Proteomes" id="UP000295560"/>
    </source>
</evidence>